<reference evidence="1 2" key="1">
    <citation type="submission" date="2023-08" db="EMBL/GenBank/DDBJ databases">
        <title>A Necator americanus chromosomal reference genome.</title>
        <authorList>
            <person name="Ilik V."/>
            <person name="Petrzelkova K.J."/>
            <person name="Pardy F."/>
            <person name="Fuh T."/>
            <person name="Niatou-Singa F.S."/>
            <person name="Gouil Q."/>
            <person name="Baker L."/>
            <person name="Ritchie M.E."/>
            <person name="Jex A.R."/>
            <person name="Gazzola D."/>
            <person name="Li H."/>
            <person name="Toshio Fujiwara R."/>
            <person name="Zhan B."/>
            <person name="Aroian R.V."/>
            <person name="Pafco B."/>
            <person name="Schwarz E.M."/>
        </authorList>
    </citation>
    <scope>NUCLEOTIDE SEQUENCE [LARGE SCALE GENOMIC DNA]</scope>
    <source>
        <strain evidence="1 2">Aroian</strain>
        <tissue evidence="1">Whole animal</tissue>
    </source>
</reference>
<dbReference type="Proteomes" id="UP001303046">
    <property type="component" value="Unassembled WGS sequence"/>
</dbReference>
<comment type="caution">
    <text evidence="1">The sequence shown here is derived from an EMBL/GenBank/DDBJ whole genome shotgun (WGS) entry which is preliminary data.</text>
</comment>
<dbReference type="EMBL" id="JAVFWL010000006">
    <property type="protein sequence ID" value="KAK6763273.1"/>
    <property type="molecule type" value="Genomic_DNA"/>
</dbReference>
<name>A0ABR1EKZ0_NECAM</name>
<keyword evidence="2" id="KW-1185">Reference proteome</keyword>
<gene>
    <name evidence="1" type="primary">Necator_chrX.g24000</name>
    <name evidence="1" type="ORF">RB195_023835</name>
</gene>
<organism evidence="1 2">
    <name type="scientific">Necator americanus</name>
    <name type="common">Human hookworm</name>
    <dbReference type="NCBI Taxonomy" id="51031"/>
    <lineage>
        <taxon>Eukaryota</taxon>
        <taxon>Metazoa</taxon>
        <taxon>Ecdysozoa</taxon>
        <taxon>Nematoda</taxon>
        <taxon>Chromadorea</taxon>
        <taxon>Rhabditida</taxon>
        <taxon>Rhabditina</taxon>
        <taxon>Rhabditomorpha</taxon>
        <taxon>Strongyloidea</taxon>
        <taxon>Ancylostomatidae</taxon>
        <taxon>Bunostominae</taxon>
        <taxon>Necator</taxon>
    </lineage>
</organism>
<sequence length="151" mass="17119">MFMRWHGVSEEHVRKLLNAKPTSIIRCGTNRQFPVQVGIHHHSSMPFILYMGTVTTESRSSIREPYSFPTMSCSRRSLEMVFRNKYSPGTIGCSNMDRASKTEYMECGPRIKDGVDGTELNKVNSFKFLGSKVASQSTLVRKVEHVLMQPG</sequence>
<protein>
    <submittedName>
        <fullName evidence="1">Uncharacterized protein</fullName>
    </submittedName>
</protein>
<proteinExistence type="predicted"/>
<evidence type="ECO:0000313" key="2">
    <source>
        <dbReference type="Proteomes" id="UP001303046"/>
    </source>
</evidence>
<accession>A0ABR1EKZ0</accession>
<evidence type="ECO:0000313" key="1">
    <source>
        <dbReference type="EMBL" id="KAK6763273.1"/>
    </source>
</evidence>